<sequence length="73" mass="8143">MKAGSKPIACKCFLKFLIINVRVIAQDGGELGGLIFESIVMNEDHRGVVKIIISGTHQNRVKHLDIAYHITRQ</sequence>
<dbReference type="EMBL" id="KE560533">
    <property type="protein sequence ID" value="EPZ36514.1"/>
    <property type="molecule type" value="Genomic_DNA"/>
</dbReference>
<evidence type="ECO:0000313" key="3">
    <source>
        <dbReference type="EMBL" id="EPZ36924.1"/>
    </source>
</evidence>
<evidence type="ECO:0000256" key="1">
    <source>
        <dbReference type="SAM" id="SignalP"/>
    </source>
</evidence>
<gene>
    <name evidence="3" type="ORF">O9G_005616</name>
    <name evidence="2" type="ORF">O9G_006045</name>
</gene>
<feature type="signal peptide" evidence="1">
    <location>
        <begin position="1"/>
        <end position="25"/>
    </location>
</feature>
<reference evidence="2 4" key="1">
    <citation type="journal article" date="2013" name="Curr. Biol.">
        <title>Shared signatures of parasitism and phylogenomics unite Cryptomycota and microsporidia.</title>
        <authorList>
            <person name="James T.Y."/>
            <person name="Pelin A."/>
            <person name="Bonen L."/>
            <person name="Ahrendt S."/>
            <person name="Sain D."/>
            <person name="Corradi N."/>
            <person name="Stajich J.E."/>
        </authorList>
    </citation>
    <scope>NUCLEOTIDE SEQUENCE [LARGE SCALE GENOMIC DNA]</scope>
    <source>
        <strain evidence="2 4">CSF55</strain>
    </source>
</reference>
<accession>A0A069C7Y0</accession>
<dbReference type="EMBL" id="KE560386">
    <property type="protein sequence ID" value="EPZ36924.1"/>
    <property type="molecule type" value="Genomic_DNA"/>
</dbReference>
<feature type="chain" id="PRO_5007371975" evidence="1">
    <location>
        <begin position="26"/>
        <end position="73"/>
    </location>
</feature>
<keyword evidence="1" id="KW-0732">Signal</keyword>
<dbReference type="HOGENOM" id="CLU_2706244_0_0_1"/>
<proteinExistence type="predicted"/>
<name>A0A069C7Y0_ROZAC</name>
<organism evidence="2 4">
    <name type="scientific">Rozella allomycis (strain CSF55)</name>
    <dbReference type="NCBI Taxonomy" id="988480"/>
    <lineage>
        <taxon>Eukaryota</taxon>
        <taxon>Fungi</taxon>
        <taxon>Fungi incertae sedis</taxon>
        <taxon>Cryptomycota</taxon>
        <taxon>Cryptomycota incertae sedis</taxon>
        <taxon>Rozella</taxon>
    </lineage>
</organism>
<dbReference type="AlphaFoldDB" id="A0A069C7Y0"/>
<evidence type="ECO:0000313" key="4">
    <source>
        <dbReference type="Proteomes" id="UP000030755"/>
    </source>
</evidence>
<keyword evidence="4" id="KW-1185">Reference proteome</keyword>
<protein>
    <submittedName>
        <fullName evidence="2">Uncharacterized protein</fullName>
    </submittedName>
</protein>
<evidence type="ECO:0000313" key="2">
    <source>
        <dbReference type="EMBL" id="EPZ36514.1"/>
    </source>
</evidence>
<dbReference type="Proteomes" id="UP000030755">
    <property type="component" value="Unassembled WGS sequence"/>
</dbReference>